<keyword evidence="6" id="KW-1185">Reference proteome</keyword>
<reference evidence="5 6" key="1">
    <citation type="submission" date="2024-03" db="EMBL/GenBank/DDBJ databases">
        <authorList>
            <person name="Gkanogiannis A."/>
            <person name="Becerra Lopez-Lavalle L."/>
        </authorList>
    </citation>
    <scope>NUCLEOTIDE SEQUENCE [LARGE SCALE GENOMIC DNA]</scope>
</reference>
<dbReference type="Proteomes" id="UP001642487">
    <property type="component" value="Chromosome 11"/>
</dbReference>
<dbReference type="InterPro" id="IPR011992">
    <property type="entry name" value="EF-hand-dom_pair"/>
</dbReference>
<evidence type="ECO:0000259" key="4">
    <source>
        <dbReference type="PROSITE" id="PS50222"/>
    </source>
</evidence>
<evidence type="ECO:0000313" key="5">
    <source>
        <dbReference type="EMBL" id="CAK9312586.1"/>
    </source>
</evidence>
<dbReference type="PROSITE" id="PS50222">
    <property type="entry name" value="EF_HAND_2"/>
    <property type="match status" value="2"/>
</dbReference>
<dbReference type="InterPro" id="IPR002048">
    <property type="entry name" value="EF_hand_dom"/>
</dbReference>
<evidence type="ECO:0000313" key="6">
    <source>
        <dbReference type="Proteomes" id="UP001642487"/>
    </source>
</evidence>
<dbReference type="Pfam" id="PF13202">
    <property type="entry name" value="EF-hand_5"/>
    <property type="match status" value="1"/>
</dbReference>
<dbReference type="Pfam" id="PF13499">
    <property type="entry name" value="EF-hand_7"/>
    <property type="match status" value="1"/>
</dbReference>
<name>A0ABP0XWP1_9ROSI</name>
<feature type="domain" description="EF-hand" evidence="4">
    <location>
        <begin position="9"/>
        <end position="44"/>
    </location>
</feature>
<dbReference type="EMBL" id="OZ021745">
    <property type="protein sequence ID" value="CAK9312586.1"/>
    <property type="molecule type" value="Genomic_DNA"/>
</dbReference>
<dbReference type="SMART" id="SM00054">
    <property type="entry name" value="EFh"/>
    <property type="match status" value="2"/>
</dbReference>
<dbReference type="PANTHER" id="PTHR10891">
    <property type="entry name" value="EF-HAND CALCIUM-BINDING DOMAIN CONTAINING PROTEIN"/>
    <property type="match status" value="1"/>
</dbReference>
<gene>
    <name evidence="5" type="ORF">CITCOLO1_LOCUS4280</name>
</gene>
<sequence>MSVSQRQAWAENEANQLIKKYDRNGDGVLTKEELQSFFHHRSTQLNNTRFVSSRMISKTNNLAHNLSSSTHMNPQKQLQDKAQNSSTKVFDRKQSNASLSREQIKAIFKCHDSDKDGFLNIRDLTKAFGSLGSITPFYKAQYAMTYADADQDGLISEVELDKLVDYANKIIKKK</sequence>
<dbReference type="InterPro" id="IPR039647">
    <property type="entry name" value="EF_hand_pair_protein_CML-like"/>
</dbReference>
<dbReference type="SUPFAM" id="SSF47473">
    <property type="entry name" value="EF-hand"/>
    <property type="match status" value="1"/>
</dbReference>
<accession>A0ABP0XWP1</accession>
<feature type="domain" description="EF-hand" evidence="4">
    <location>
        <begin position="99"/>
        <end position="134"/>
    </location>
</feature>
<proteinExistence type="predicted"/>
<evidence type="ECO:0000256" key="2">
    <source>
        <dbReference type="ARBA" id="ARBA00022737"/>
    </source>
</evidence>
<dbReference type="Gene3D" id="1.10.238.10">
    <property type="entry name" value="EF-hand"/>
    <property type="match status" value="2"/>
</dbReference>
<dbReference type="PROSITE" id="PS00018">
    <property type="entry name" value="EF_HAND_1"/>
    <property type="match status" value="3"/>
</dbReference>
<evidence type="ECO:0000256" key="1">
    <source>
        <dbReference type="ARBA" id="ARBA00022723"/>
    </source>
</evidence>
<organism evidence="5 6">
    <name type="scientific">Citrullus colocynthis</name>
    <name type="common">colocynth</name>
    <dbReference type="NCBI Taxonomy" id="252529"/>
    <lineage>
        <taxon>Eukaryota</taxon>
        <taxon>Viridiplantae</taxon>
        <taxon>Streptophyta</taxon>
        <taxon>Embryophyta</taxon>
        <taxon>Tracheophyta</taxon>
        <taxon>Spermatophyta</taxon>
        <taxon>Magnoliopsida</taxon>
        <taxon>eudicotyledons</taxon>
        <taxon>Gunneridae</taxon>
        <taxon>Pentapetalae</taxon>
        <taxon>rosids</taxon>
        <taxon>fabids</taxon>
        <taxon>Cucurbitales</taxon>
        <taxon>Cucurbitaceae</taxon>
        <taxon>Benincaseae</taxon>
        <taxon>Citrullus</taxon>
    </lineage>
</organism>
<keyword evidence="1" id="KW-0479">Metal-binding</keyword>
<evidence type="ECO:0000256" key="3">
    <source>
        <dbReference type="ARBA" id="ARBA00022837"/>
    </source>
</evidence>
<protein>
    <recommendedName>
        <fullName evidence="4">EF-hand domain-containing protein</fullName>
    </recommendedName>
</protein>
<keyword evidence="3" id="KW-0106">Calcium</keyword>
<dbReference type="InterPro" id="IPR018247">
    <property type="entry name" value="EF_Hand_1_Ca_BS"/>
</dbReference>
<keyword evidence="2" id="KW-0677">Repeat</keyword>